<feature type="chain" id="PRO_5001677397" evidence="1">
    <location>
        <begin position="24"/>
        <end position="94"/>
    </location>
</feature>
<keyword evidence="1" id="KW-0732">Signal</keyword>
<organism evidence="2">
    <name type="scientific">Burkholderia cenocepacia</name>
    <dbReference type="NCBI Taxonomy" id="95486"/>
    <lineage>
        <taxon>Bacteria</taxon>
        <taxon>Pseudomonadati</taxon>
        <taxon>Pseudomonadota</taxon>
        <taxon>Betaproteobacteria</taxon>
        <taxon>Burkholderiales</taxon>
        <taxon>Burkholderiaceae</taxon>
        <taxon>Burkholderia</taxon>
        <taxon>Burkholderia cepacia complex</taxon>
    </lineage>
</organism>
<reference evidence="2" key="1">
    <citation type="submission" date="2014-04" db="EMBL/GenBank/DDBJ databases">
        <title>In planta biocontrol of soil-borne Fusarium wilt of banana through a plant endophytic bacterium, Burkholderia cenocepacia 869T2.</title>
        <authorList>
            <person name="Ho Y.-N."/>
            <person name="Chiang H.-M."/>
            <person name="Chao C.-P."/>
            <person name="Su C.-C."/>
            <person name="Hsu H.-F."/>
            <person name="Guo C.-T."/>
            <person name="Hsieh J.-L."/>
            <person name="Huang C.-C."/>
        </authorList>
    </citation>
    <scope>NUCLEOTIDE SEQUENCE [LARGE SCALE GENOMIC DNA]</scope>
    <source>
        <strain evidence="2">869T2</strain>
    </source>
</reference>
<dbReference type="AlphaFoldDB" id="A0A071M2H4"/>
<comment type="caution">
    <text evidence="2">The sequence shown here is derived from an EMBL/GenBank/DDBJ whole genome shotgun (WGS) entry which is preliminary data.</text>
</comment>
<accession>A0A071M2H4</accession>
<proteinExistence type="predicted"/>
<gene>
    <name evidence="2" type="ORF">DT99_35590</name>
</gene>
<name>A0A071M2H4_9BURK</name>
<feature type="signal peptide" evidence="1">
    <location>
        <begin position="1"/>
        <end position="23"/>
    </location>
</feature>
<protein>
    <submittedName>
        <fullName evidence="2">Uncharacterized protein</fullName>
    </submittedName>
</protein>
<evidence type="ECO:0000256" key="1">
    <source>
        <dbReference type="SAM" id="SignalP"/>
    </source>
</evidence>
<evidence type="ECO:0000313" key="2">
    <source>
        <dbReference type="EMBL" id="KEA55038.1"/>
    </source>
</evidence>
<dbReference type="EMBL" id="JJOA01000076">
    <property type="protein sequence ID" value="KEA55038.1"/>
    <property type="molecule type" value="Genomic_DNA"/>
</dbReference>
<sequence length="94" mass="9790">MLRRSTIVAVAVAPIGAATSADATALVGMGVMPMRVEWKGGPLGWMVAGILRESIPYDSRLIAGAGFFAARLSGERGTQDQATGIRQAGFNGRQ</sequence>